<reference evidence="1" key="1">
    <citation type="journal article" date="2021" name="Front. Microbiol.">
        <title>Comprehensive Comparative Genomics and Phenotyping of Methylobacterium Species.</title>
        <authorList>
            <person name="Alessa O."/>
            <person name="Ogura Y."/>
            <person name="Fujitani Y."/>
            <person name="Takami H."/>
            <person name="Hayashi T."/>
            <person name="Sahin N."/>
            <person name="Tani A."/>
        </authorList>
    </citation>
    <scope>NUCLEOTIDE SEQUENCE</scope>
    <source>
        <strain evidence="1">NBRC 15686</strain>
    </source>
</reference>
<accession>A0ABQ4UKF6</accession>
<comment type="caution">
    <text evidence="1">The sequence shown here is derived from an EMBL/GenBank/DDBJ whole genome shotgun (WGS) entry which is preliminary data.</text>
</comment>
<protein>
    <submittedName>
        <fullName evidence="1">Uncharacterized protein</fullName>
    </submittedName>
</protein>
<proteinExistence type="predicted"/>
<dbReference type="Proteomes" id="UP001055039">
    <property type="component" value="Unassembled WGS sequence"/>
</dbReference>
<keyword evidence="2" id="KW-1185">Reference proteome</keyword>
<reference evidence="1" key="2">
    <citation type="submission" date="2021-08" db="EMBL/GenBank/DDBJ databases">
        <authorList>
            <person name="Tani A."/>
            <person name="Ola A."/>
            <person name="Ogura Y."/>
            <person name="Katsura K."/>
            <person name="Hayashi T."/>
        </authorList>
    </citation>
    <scope>NUCLEOTIDE SEQUENCE</scope>
    <source>
        <strain evidence="1">NBRC 15686</strain>
    </source>
</reference>
<sequence length="80" mass="8880">MSDRSRVVGMMLKATRQIVAREEFVEDAMWCAEMTEVTENNEGVAALRAKVVACRIKAALMRDVMGQLATVLTRLPLEPA</sequence>
<evidence type="ECO:0000313" key="1">
    <source>
        <dbReference type="EMBL" id="GJE67639.1"/>
    </source>
</evidence>
<name>A0ABQ4UKF6_9HYPH</name>
<gene>
    <name evidence="1" type="ORF">LNAOJCKE_4871</name>
</gene>
<dbReference type="EMBL" id="BPRC01000030">
    <property type="protein sequence ID" value="GJE67639.1"/>
    <property type="molecule type" value="Genomic_DNA"/>
</dbReference>
<organism evidence="1 2">
    <name type="scientific">Methylorubrum aminovorans</name>
    <dbReference type="NCBI Taxonomy" id="269069"/>
    <lineage>
        <taxon>Bacteria</taxon>
        <taxon>Pseudomonadati</taxon>
        <taxon>Pseudomonadota</taxon>
        <taxon>Alphaproteobacteria</taxon>
        <taxon>Hyphomicrobiales</taxon>
        <taxon>Methylobacteriaceae</taxon>
        <taxon>Methylorubrum</taxon>
    </lineage>
</organism>
<evidence type="ECO:0000313" key="2">
    <source>
        <dbReference type="Proteomes" id="UP001055039"/>
    </source>
</evidence>